<organism evidence="1 2">
    <name type="scientific">Adineta steineri</name>
    <dbReference type="NCBI Taxonomy" id="433720"/>
    <lineage>
        <taxon>Eukaryota</taxon>
        <taxon>Metazoa</taxon>
        <taxon>Spiralia</taxon>
        <taxon>Gnathifera</taxon>
        <taxon>Rotifera</taxon>
        <taxon>Eurotatoria</taxon>
        <taxon>Bdelloidea</taxon>
        <taxon>Adinetida</taxon>
        <taxon>Adinetidae</taxon>
        <taxon>Adineta</taxon>
    </lineage>
</organism>
<proteinExistence type="predicted"/>
<comment type="caution">
    <text evidence="1">The sequence shown here is derived from an EMBL/GenBank/DDBJ whole genome shotgun (WGS) entry which is preliminary data.</text>
</comment>
<protein>
    <submittedName>
        <fullName evidence="1">Uncharacterized protein</fullName>
    </submittedName>
</protein>
<dbReference type="AlphaFoldDB" id="A0A819VH84"/>
<evidence type="ECO:0000313" key="2">
    <source>
        <dbReference type="Proteomes" id="UP000663881"/>
    </source>
</evidence>
<name>A0A819VH84_9BILA</name>
<dbReference type="EMBL" id="CAJOAY010005484">
    <property type="protein sequence ID" value="CAF4109164.1"/>
    <property type="molecule type" value="Genomic_DNA"/>
</dbReference>
<gene>
    <name evidence="1" type="ORF">OKA104_LOCUS36106</name>
</gene>
<reference evidence="1" key="1">
    <citation type="submission" date="2021-02" db="EMBL/GenBank/DDBJ databases">
        <authorList>
            <person name="Nowell W R."/>
        </authorList>
    </citation>
    <scope>NUCLEOTIDE SEQUENCE</scope>
</reference>
<sequence length="171" mass="19320">MTNKSDSTPIVIIVIEGCADAIKKGLELYLIVLPIECLSILVYKSVVHDKIPVIFVEGTSGCCDLFAKCYHLYNGRKSKTELFNQTKYNSLSVENDEELKSKIREALQIVNHELAETSCTNAPDHEIDYFELIYECVTTRNKYLNFIDFKVHSLIGDDINLAILQALIKGN</sequence>
<accession>A0A819VH84</accession>
<dbReference type="Proteomes" id="UP000663881">
    <property type="component" value="Unassembled WGS sequence"/>
</dbReference>
<evidence type="ECO:0000313" key="1">
    <source>
        <dbReference type="EMBL" id="CAF4109164.1"/>
    </source>
</evidence>